<dbReference type="InterPro" id="IPR006058">
    <property type="entry name" value="2Fe2S_fd_BS"/>
</dbReference>
<dbReference type="Proteomes" id="UP000275024">
    <property type="component" value="Unassembled WGS sequence"/>
</dbReference>
<keyword evidence="6" id="KW-0408">Iron</keyword>
<evidence type="ECO:0000313" key="12">
    <source>
        <dbReference type="Proteomes" id="UP000268652"/>
    </source>
</evidence>
<dbReference type="Proteomes" id="UP000268652">
    <property type="component" value="Unassembled WGS sequence"/>
</dbReference>
<evidence type="ECO:0000313" key="13">
    <source>
        <dbReference type="Proteomes" id="UP000275024"/>
    </source>
</evidence>
<keyword evidence="4" id="KW-0479">Metal-binding</keyword>
<dbReference type="GO" id="GO:0016491">
    <property type="term" value="F:oxidoreductase activity"/>
    <property type="evidence" value="ECO:0007669"/>
    <property type="project" value="UniProtKB-KW"/>
</dbReference>
<dbReference type="InterPro" id="IPR036010">
    <property type="entry name" value="2Fe-2S_ferredoxin-like_sf"/>
</dbReference>
<dbReference type="Gene3D" id="3.40.50.80">
    <property type="entry name" value="Nucleotide-binding domain of ferredoxin-NADP reductase (FNR) module"/>
    <property type="match status" value="1"/>
</dbReference>
<dbReference type="PROSITE" id="PS00197">
    <property type="entry name" value="2FE2S_FER_1"/>
    <property type="match status" value="1"/>
</dbReference>
<dbReference type="InterPro" id="IPR001041">
    <property type="entry name" value="2Fe-2S_ferredoxin-type"/>
</dbReference>
<dbReference type="SUPFAM" id="SSF54292">
    <property type="entry name" value="2Fe-2S ferredoxin-like"/>
    <property type="match status" value="1"/>
</dbReference>
<evidence type="ECO:0000256" key="6">
    <source>
        <dbReference type="ARBA" id="ARBA00023004"/>
    </source>
</evidence>
<sequence length="320" mass="34560">MSPWDEDGDEGVLDLMIESMRRESDGVMSLTLVDPEGGWLPAWSPGAHIDVGLPSVVRQYSLCGDPADRRRYTVAVLLEQRSRGGSEFVHRRARPGDLVEVGGPRNHFALEPADEYRFIAGGIGITPILPMLRQAEAEGTEWRLTYGGRTRASMAFTEALGRHPDRVDIRPEDEFGLLDLDSLLGEPREGTAVYCCGPTGLIDAVEARCAQWPAGALHLERFAAKDFSGLATRPVSVRCERSGLDLHVPASQSILDALEEAGVGVANACRTGVCGSCEVRVLRGMPEHRDSVRSGDGLDDTSSLAVCVSRAVGPELVLDI</sequence>
<accession>A0A3A9X2R3</accession>
<feature type="domain" description="FAD-binding FR-type" evidence="9">
    <location>
        <begin position="10"/>
        <end position="111"/>
    </location>
</feature>
<comment type="caution">
    <text evidence="10">The sequence shown here is derived from an EMBL/GenBank/DDBJ whole genome shotgun (WGS) entry which is preliminary data.</text>
</comment>
<dbReference type="InterPro" id="IPR001433">
    <property type="entry name" value="OxRdtase_FAD/NAD-bd"/>
</dbReference>
<dbReference type="GO" id="GO:0046872">
    <property type="term" value="F:metal ion binding"/>
    <property type="evidence" value="ECO:0007669"/>
    <property type="project" value="UniProtKB-KW"/>
</dbReference>
<reference evidence="12 13" key="1">
    <citation type="submission" date="2018-09" db="EMBL/GenBank/DDBJ databases">
        <title>Streptomyces sp. nov. DS1-2, an endophytic actinomycete isolated from roots of Dendrobium scabrilingue.</title>
        <authorList>
            <person name="Kuncharoen N."/>
            <person name="Kudo T."/>
            <person name="Ohkuma M."/>
            <person name="Yuki M."/>
            <person name="Tanasupawat S."/>
        </authorList>
    </citation>
    <scope>NUCLEOTIDE SEQUENCE [LARGE SCALE GENOMIC DNA]</scope>
    <source>
        <strain evidence="10 13">AZ1-7</strain>
        <strain evidence="11 12">DS1-2</strain>
    </source>
</reference>
<dbReference type="AlphaFoldDB" id="A0A3A9X2R3"/>
<comment type="cofactor">
    <cofactor evidence="1">
        <name>FAD</name>
        <dbReference type="ChEBI" id="CHEBI:57692"/>
    </cofactor>
</comment>
<feature type="domain" description="2Fe-2S ferredoxin-type" evidence="8">
    <location>
        <begin position="233"/>
        <end position="320"/>
    </location>
</feature>
<keyword evidence="7" id="KW-0411">Iron-sulfur</keyword>
<dbReference type="PANTHER" id="PTHR47354:SF1">
    <property type="entry name" value="CARNITINE MONOOXYGENASE REDUCTASE SUBUNIT"/>
    <property type="match status" value="1"/>
</dbReference>
<evidence type="ECO:0000313" key="10">
    <source>
        <dbReference type="EMBL" id="RKN12807.1"/>
    </source>
</evidence>
<dbReference type="PRINTS" id="PR00409">
    <property type="entry name" value="PHDIOXRDTASE"/>
</dbReference>
<keyword evidence="12" id="KW-1185">Reference proteome</keyword>
<dbReference type="OrthoDB" id="502624at2"/>
<dbReference type="RefSeq" id="WP_120694796.1">
    <property type="nucleotide sequence ID" value="NZ_RBDX01000001.1"/>
</dbReference>
<dbReference type="EMBL" id="RBDY01000001">
    <property type="protein sequence ID" value="RKN27428.1"/>
    <property type="molecule type" value="Genomic_DNA"/>
</dbReference>
<dbReference type="CDD" id="cd06185">
    <property type="entry name" value="PDR_like"/>
    <property type="match status" value="1"/>
</dbReference>
<dbReference type="PROSITE" id="PS51085">
    <property type="entry name" value="2FE2S_FER_2"/>
    <property type="match status" value="1"/>
</dbReference>
<evidence type="ECO:0000256" key="3">
    <source>
        <dbReference type="ARBA" id="ARBA00022714"/>
    </source>
</evidence>
<dbReference type="PANTHER" id="PTHR47354">
    <property type="entry name" value="NADH OXIDOREDUCTASE HCR"/>
    <property type="match status" value="1"/>
</dbReference>
<dbReference type="SUPFAM" id="SSF63380">
    <property type="entry name" value="Riboflavin synthase domain-like"/>
    <property type="match status" value="1"/>
</dbReference>
<proteinExistence type="predicted"/>
<evidence type="ECO:0000313" key="11">
    <source>
        <dbReference type="EMBL" id="RKN27428.1"/>
    </source>
</evidence>
<dbReference type="InterPro" id="IPR012675">
    <property type="entry name" value="Beta-grasp_dom_sf"/>
</dbReference>
<evidence type="ECO:0000256" key="5">
    <source>
        <dbReference type="ARBA" id="ARBA00023002"/>
    </source>
</evidence>
<evidence type="ECO:0000256" key="7">
    <source>
        <dbReference type="ARBA" id="ARBA00023014"/>
    </source>
</evidence>
<dbReference type="Gene3D" id="3.10.20.30">
    <property type="match status" value="1"/>
</dbReference>
<dbReference type="GO" id="GO:0051537">
    <property type="term" value="F:2 iron, 2 sulfur cluster binding"/>
    <property type="evidence" value="ECO:0007669"/>
    <property type="project" value="UniProtKB-KW"/>
</dbReference>
<dbReference type="Pfam" id="PF00175">
    <property type="entry name" value="NAD_binding_1"/>
    <property type="match status" value="1"/>
</dbReference>
<dbReference type="InterPro" id="IPR039261">
    <property type="entry name" value="FNR_nucleotide-bd"/>
</dbReference>
<dbReference type="EMBL" id="RBDX01000001">
    <property type="protein sequence ID" value="RKN12807.1"/>
    <property type="molecule type" value="Genomic_DNA"/>
</dbReference>
<keyword evidence="2" id="KW-0285">Flavoprotein</keyword>
<keyword evidence="5" id="KW-0560">Oxidoreductase</keyword>
<dbReference type="InterPro" id="IPR017927">
    <property type="entry name" value="FAD-bd_FR_type"/>
</dbReference>
<dbReference type="CDD" id="cd00207">
    <property type="entry name" value="fer2"/>
    <property type="match status" value="1"/>
</dbReference>
<dbReference type="SUPFAM" id="SSF52343">
    <property type="entry name" value="Ferredoxin reductase-like, C-terminal NADP-linked domain"/>
    <property type="match status" value="1"/>
</dbReference>
<dbReference type="Gene3D" id="2.40.30.10">
    <property type="entry name" value="Translation factors"/>
    <property type="match status" value="1"/>
</dbReference>
<organism evidence="10 13">
    <name type="scientific">Streptomyces radicis</name>
    <dbReference type="NCBI Taxonomy" id="1750517"/>
    <lineage>
        <taxon>Bacteria</taxon>
        <taxon>Bacillati</taxon>
        <taxon>Actinomycetota</taxon>
        <taxon>Actinomycetes</taxon>
        <taxon>Kitasatosporales</taxon>
        <taxon>Streptomycetaceae</taxon>
        <taxon>Streptomyces</taxon>
    </lineage>
</organism>
<evidence type="ECO:0000256" key="1">
    <source>
        <dbReference type="ARBA" id="ARBA00001974"/>
    </source>
</evidence>
<name>A0A3A9X2R3_9ACTN</name>
<evidence type="ECO:0000256" key="2">
    <source>
        <dbReference type="ARBA" id="ARBA00022630"/>
    </source>
</evidence>
<dbReference type="PROSITE" id="PS51384">
    <property type="entry name" value="FAD_FR"/>
    <property type="match status" value="1"/>
</dbReference>
<dbReference type="InterPro" id="IPR017938">
    <property type="entry name" value="Riboflavin_synthase-like_b-brl"/>
</dbReference>
<dbReference type="InterPro" id="IPR050415">
    <property type="entry name" value="MRET"/>
</dbReference>
<keyword evidence="3" id="KW-0001">2Fe-2S</keyword>
<gene>
    <name evidence="11" type="ORF">D7318_00475</name>
    <name evidence="10" type="ORF">D7319_02420</name>
</gene>
<evidence type="ECO:0000259" key="9">
    <source>
        <dbReference type="PROSITE" id="PS51384"/>
    </source>
</evidence>
<protein>
    <submittedName>
        <fullName evidence="10">Oxidoreductase</fullName>
    </submittedName>
</protein>
<evidence type="ECO:0000256" key="4">
    <source>
        <dbReference type="ARBA" id="ARBA00022723"/>
    </source>
</evidence>
<evidence type="ECO:0000259" key="8">
    <source>
        <dbReference type="PROSITE" id="PS51085"/>
    </source>
</evidence>
<dbReference type="Pfam" id="PF00111">
    <property type="entry name" value="Fer2"/>
    <property type="match status" value="1"/>
</dbReference>